<evidence type="ECO:0000256" key="2">
    <source>
        <dbReference type="SAM" id="Phobius"/>
    </source>
</evidence>
<evidence type="ECO:0000259" key="4">
    <source>
        <dbReference type="Pfam" id="PF18562"/>
    </source>
</evidence>
<name>A0A024VXR2_PLAFA</name>
<dbReference type="Pfam" id="PF18562">
    <property type="entry name" value="CIDR1_gamma"/>
    <property type="match status" value="1"/>
</dbReference>
<proteinExistence type="predicted"/>
<dbReference type="InterPro" id="IPR041480">
    <property type="entry name" value="CIDR1_gamma"/>
</dbReference>
<dbReference type="Pfam" id="PF22672">
    <property type="entry name" value="DBL_C"/>
    <property type="match status" value="1"/>
</dbReference>
<feature type="compositionally biased region" description="Pro residues" evidence="1">
    <location>
        <begin position="480"/>
        <end position="497"/>
    </location>
</feature>
<evidence type="ECO:0000256" key="1">
    <source>
        <dbReference type="SAM" id="MobiDB-lite"/>
    </source>
</evidence>
<dbReference type="FunFam" id="1.20.58.1930:FF:000001">
    <property type="entry name" value="Erythrocyte membrane protein 1, PfEMP1"/>
    <property type="match status" value="1"/>
</dbReference>
<dbReference type="InterPro" id="IPR004258">
    <property type="entry name" value="DBL"/>
</dbReference>
<dbReference type="Proteomes" id="UP000030708">
    <property type="component" value="Unassembled WGS sequence"/>
</dbReference>
<sequence>MLKNVKDNCRNIDNPGHQYCSGDGHICDKTYLQHNNMLAGLDCPRCYEQCRKYRKWIDIKFEEFEKQKDKYKGEREKVVTSSTNGGGDNNCCEQIKNHSSAAEFLKDLKHCKPHEDNSDENNEDKKNNEINFENPLETFRHSKYCETCPLQGVTCGGKSGKDPCTEVNGNGETWETVFNGNDENTTKIDVQMIDRRGPFIKEYLENSKKSEKSNDLFKTSRLFKAIREQKWTCKFKDKNMDVCKLDQFKDNIDLNQYTTFKVLLIYWLEDFLYGYYLLKKKKIIEQCKENGGETSNENSKNDCACVKVWLEKKKKEWGDIKNHFKNRKSDDDKTYTIEYTVKTFLEELIPRMDLVNDKGKHESLDAFLKSYECKCADNSQNSTQNDVVLCLLENLKKEIEQCNSVENSVEISGKNTAQCKESAHVEDDEEDLLLEDENPVTQPNICPEPPKEEAKEEEKCEPAAPAPAPSAETDKEKPVPEPPSPPEPAPAAPPPLAPSDESILQTTIPFGIALALGSIAFFFMK</sequence>
<protein>
    <recommendedName>
        <fullName evidence="8">Duffy-binding-like domain-containing protein</fullName>
    </recommendedName>
</protein>
<feature type="domain" description="Duffy-binding-like" evidence="5">
    <location>
        <begin position="1"/>
        <end position="143"/>
    </location>
</feature>
<evidence type="ECO:0008006" key="8">
    <source>
        <dbReference type="Google" id="ProtNLM"/>
    </source>
</evidence>
<gene>
    <name evidence="6" type="ORF">PFTANZ_06044</name>
</gene>
<feature type="region of interest" description="Disordered" evidence="1">
    <location>
        <begin position="416"/>
        <end position="502"/>
    </location>
</feature>
<accession>A0A024VXR2</accession>
<dbReference type="Gene3D" id="1.20.58.830">
    <property type="match status" value="1"/>
</dbReference>
<feature type="non-terminal residue" evidence="6">
    <location>
        <position position="525"/>
    </location>
</feature>
<dbReference type="Gene3D" id="1.20.58.1930">
    <property type="match status" value="1"/>
</dbReference>
<keyword evidence="2" id="KW-0472">Membrane</keyword>
<keyword evidence="2" id="KW-1133">Transmembrane helix</keyword>
<keyword evidence="2" id="KW-0812">Transmembrane</keyword>
<evidence type="ECO:0000259" key="5">
    <source>
        <dbReference type="Pfam" id="PF22672"/>
    </source>
</evidence>
<dbReference type="InterPro" id="IPR054595">
    <property type="entry name" value="DBL_C"/>
</dbReference>
<dbReference type="AlphaFoldDB" id="A0A024VXR2"/>
<feature type="compositionally biased region" description="Acidic residues" evidence="1">
    <location>
        <begin position="426"/>
        <end position="438"/>
    </location>
</feature>
<reference evidence="6 7" key="2">
    <citation type="submission" date="2013-02" db="EMBL/GenBank/DDBJ databases">
        <title>The Genome Sequence of Plasmodium falciparum Tanzania (2000708).</title>
        <authorList>
            <consortium name="The Broad Institute Genome Sequencing Platform"/>
            <consortium name="The Broad Institute Genome Sequencing Center for Infectious Disease"/>
            <person name="Neafsey D."/>
            <person name="Cheeseman I."/>
            <person name="Volkman S."/>
            <person name="Adams J."/>
            <person name="Walker B."/>
            <person name="Young S.K."/>
            <person name="Zeng Q."/>
            <person name="Gargeya S."/>
            <person name="Fitzgerald M."/>
            <person name="Haas B."/>
            <person name="Abouelleil A."/>
            <person name="Alvarado L."/>
            <person name="Arachchi H.M."/>
            <person name="Berlin A.M."/>
            <person name="Chapman S.B."/>
            <person name="Dewar J."/>
            <person name="Goldberg J."/>
            <person name="Griggs A."/>
            <person name="Gujja S."/>
            <person name="Hansen M."/>
            <person name="Howarth C."/>
            <person name="Imamovic A."/>
            <person name="Larimer J."/>
            <person name="McCowan C."/>
            <person name="Murphy C."/>
            <person name="Neiman D."/>
            <person name="Pearson M."/>
            <person name="Priest M."/>
            <person name="Roberts A."/>
            <person name="Saif S."/>
            <person name="Shea T."/>
            <person name="Sisk P."/>
            <person name="Sykes S."/>
            <person name="Wortman J."/>
            <person name="Nusbaum C."/>
            <person name="Birren B."/>
        </authorList>
    </citation>
    <scope>NUCLEOTIDE SEQUENCE [LARGE SCALE GENOMIC DNA]</scope>
    <source>
        <strain evidence="7">Tanzania (2000708)</strain>
    </source>
</reference>
<reference evidence="6 7" key="1">
    <citation type="submission" date="2013-02" db="EMBL/GenBank/DDBJ databases">
        <title>The Genome Annotation of Plasmodium falciparum Tanzania (2000708).</title>
        <authorList>
            <consortium name="The Broad Institute Genome Sequencing Platform"/>
            <consortium name="The Broad Institute Genome Sequencing Center for Infectious Disease"/>
            <person name="Neafsey D."/>
            <person name="Hoffman S."/>
            <person name="Volkman S."/>
            <person name="Rosenthal P."/>
            <person name="Walker B."/>
            <person name="Young S.K."/>
            <person name="Zeng Q."/>
            <person name="Gargeya S."/>
            <person name="Fitzgerald M."/>
            <person name="Haas B."/>
            <person name="Abouelleil A."/>
            <person name="Allen A.W."/>
            <person name="Alvarado L."/>
            <person name="Arachchi H.M."/>
            <person name="Berlin A.M."/>
            <person name="Chapman S.B."/>
            <person name="Gainer-Dewar J."/>
            <person name="Goldberg J."/>
            <person name="Griggs A."/>
            <person name="Gujja S."/>
            <person name="Hansen M."/>
            <person name="Howarth C."/>
            <person name="Imamovic A."/>
            <person name="Ireland A."/>
            <person name="Larimer J."/>
            <person name="McCowan C."/>
            <person name="Murphy C."/>
            <person name="Pearson M."/>
            <person name="Poon T.W."/>
            <person name="Priest M."/>
            <person name="Roberts A."/>
            <person name="Saif S."/>
            <person name="Shea T."/>
            <person name="Sisk P."/>
            <person name="Sykes S."/>
            <person name="Wortman J."/>
            <person name="Nusbaum C."/>
            <person name="Birren B."/>
        </authorList>
    </citation>
    <scope>NUCLEOTIDE SEQUENCE [LARGE SCALE GENOMIC DNA]</scope>
    <source>
        <strain evidence="7">Tanzania (2000708)</strain>
    </source>
</reference>
<feature type="transmembrane region" description="Helical" evidence="2">
    <location>
        <begin position="503"/>
        <end position="524"/>
    </location>
</feature>
<dbReference type="EMBL" id="KI926788">
    <property type="protein sequence ID" value="ETW33237.1"/>
    <property type="molecule type" value="Genomic_DNA"/>
</dbReference>
<evidence type="ECO:0000313" key="6">
    <source>
        <dbReference type="EMBL" id="ETW33237.1"/>
    </source>
</evidence>
<dbReference type="SUPFAM" id="SSF140924">
    <property type="entry name" value="Duffy binding domain-like"/>
    <property type="match status" value="2"/>
</dbReference>
<evidence type="ECO:0000313" key="7">
    <source>
        <dbReference type="Proteomes" id="UP000030708"/>
    </source>
</evidence>
<feature type="compositionally biased region" description="Basic and acidic residues" evidence="1">
    <location>
        <begin position="449"/>
        <end position="461"/>
    </location>
</feature>
<evidence type="ECO:0000259" key="3">
    <source>
        <dbReference type="Pfam" id="PF03011"/>
    </source>
</evidence>
<dbReference type="Pfam" id="PF03011">
    <property type="entry name" value="PFEMP"/>
    <property type="match status" value="1"/>
</dbReference>
<feature type="domain" description="Duffy-binding-like" evidence="3">
    <location>
        <begin position="263"/>
        <end position="406"/>
    </location>
</feature>
<feature type="domain" description="Cysteine-rich interdomain region 1 gamma" evidence="4">
    <location>
        <begin position="185"/>
        <end position="246"/>
    </location>
</feature>
<organism evidence="6 7">
    <name type="scientific">Plasmodium falciparum Tanzania</name>
    <name type="common">2000708</name>
    <dbReference type="NCBI Taxonomy" id="1036725"/>
    <lineage>
        <taxon>Eukaryota</taxon>
        <taxon>Sar</taxon>
        <taxon>Alveolata</taxon>
        <taxon>Apicomplexa</taxon>
        <taxon>Aconoidasida</taxon>
        <taxon>Haemosporida</taxon>
        <taxon>Plasmodiidae</taxon>
        <taxon>Plasmodium</taxon>
        <taxon>Plasmodium (Laverania)</taxon>
    </lineage>
</organism>